<evidence type="ECO:0000256" key="10">
    <source>
        <dbReference type="ARBA" id="ARBA00023204"/>
    </source>
</evidence>
<dbReference type="EC" id="5.6.2.4" evidence="13"/>
<dbReference type="InterPro" id="IPR027417">
    <property type="entry name" value="P-loop_NTPase"/>
</dbReference>
<feature type="binding site" evidence="15">
    <location>
        <begin position="30"/>
        <end position="37"/>
    </location>
    <ligand>
        <name>ATP</name>
        <dbReference type="ChEBI" id="CHEBI:30616"/>
    </ligand>
</feature>
<accession>A0A1F7UKQ9</accession>
<dbReference type="GO" id="GO:0000725">
    <property type="term" value="P:recombinational repair"/>
    <property type="evidence" value="ECO:0007669"/>
    <property type="project" value="TreeGrafter"/>
</dbReference>
<keyword evidence="8 15" id="KW-0067">ATP-binding</keyword>
<keyword evidence="6 15" id="KW-0347">Helicase</keyword>
<dbReference type="Gene3D" id="1.10.10.160">
    <property type="match status" value="1"/>
</dbReference>
<keyword evidence="9" id="KW-0238">DNA-binding</keyword>
<evidence type="ECO:0000256" key="12">
    <source>
        <dbReference type="ARBA" id="ARBA00034617"/>
    </source>
</evidence>
<sequence length="1017" mass="115345">MPDAANILDTLNDAQKKAVTHGHGPLLIVAGAGTGKTTVLTRRYVHLMQSEKLTTENVLAVTFTEKAAGEMEDRILQLLPNGTYDFWISTFHGLCQRLLEKYALEIGLPTRFRLLTETDGWLLLKRHIDELPLDHYRPLGNPVKFLAELLKHFSRAKDEGVTPETYLAFAESSALDGDAEYVTGERARLKELADCYFAYQKILRDEGALDFGDLIVETLRLLRERPHVLKELREQFRYVMVDEFQDTNWAQYELIKLLAGESRNLTVVGDDDQSIYKFRGASLANILQFKDDYADAATVTLTENYRSNQEILDAAYSSITKNNPNRLEVRFADAGLSKRLVAVGNREPGTGNDCKAAHGSPFPVPGSRPIDHRWYKTLEDEAEGVAKRIRELKSEDASLRWSDIAVLSRSNDGAEPFIRALDSHGIPFRFYALRGLYSKPAVVDLAALFSLCDGHRESSAAWRVMASPCYRFGARDLAAFISYASRKTGNSLWTAVEQYRLIPDLSDDAKRKAEQLISHVHALSESAKRDTPLRMLQHALDKTGYLNAIMKLPEQEKIDAISVLNAFADRIRRYEQSTHAPTLKGFMDEFRLEIDSGEEGALDADPNEGPELVKVLTVHASKGLEFRHVFIVSLVDQRFPTRPRSDAIPLPDGLVNERLPEGNTHLEEERRLFYVAVTRAKDSVTLTGAEHYGGTRKKKPSVFLGEMGLDVSGLQARADSELLSLLPPSSVTDAEPLEERDAFPLKRRFSFTQLAAFEKCPLQYKFAHVYKIPILGSHRKSFGNCIHLTLQDVWLMHLERGKEKQGDLFSGTGNPSTSLRAGSEPGTGFQVSMDEALEIFERRWNENDDWYEKRSTYDEYHTKGREAVRRMMEEWSTSPPDVAFLEKPFDWHLGQHSLKGKIDRLDRRADGSYTIVDYKTGSPKTTDTIKTDDKKQLWIYQLAMEDMGLSVTGLRYVYVLTGDAAEVDTLQGKERDEFRQEVEERMNEILLSRFTPSPNPWTCSYCDFKEICEYRKL</sequence>
<keyword evidence="7" id="KW-0269">Exonuclease</keyword>
<evidence type="ECO:0000256" key="1">
    <source>
        <dbReference type="ARBA" id="ARBA00009922"/>
    </source>
</evidence>
<dbReference type="AlphaFoldDB" id="A0A1F7UKQ9"/>
<dbReference type="InterPro" id="IPR014016">
    <property type="entry name" value="UvrD-like_ATP-bd"/>
</dbReference>
<keyword evidence="2" id="KW-0540">Nuclease</keyword>
<comment type="caution">
    <text evidence="19">The sequence shown here is derived from an EMBL/GenBank/DDBJ whole genome shotgun (WGS) entry which is preliminary data.</text>
</comment>
<keyword evidence="5 15" id="KW-0378">Hydrolase</keyword>
<dbReference type="InterPro" id="IPR014017">
    <property type="entry name" value="DNA_helicase_UvrD-like_C"/>
</dbReference>
<dbReference type="GO" id="GO:0003677">
    <property type="term" value="F:DNA binding"/>
    <property type="evidence" value="ECO:0007669"/>
    <property type="project" value="UniProtKB-KW"/>
</dbReference>
<evidence type="ECO:0000256" key="13">
    <source>
        <dbReference type="ARBA" id="ARBA00034808"/>
    </source>
</evidence>
<dbReference type="InterPro" id="IPR013986">
    <property type="entry name" value="DExx_box_DNA_helicase_dom_sf"/>
</dbReference>
<evidence type="ECO:0000256" key="16">
    <source>
        <dbReference type="SAM" id="MobiDB-lite"/>
    </source>
</evidence>
<feature type="domain" description="UvrD-like helicase C-terminal" evidence="18">
    <location>
        <begin position="309"/>
        <end position="623"/>
    </location>
</feature>
<evidence type="ECO:0000256" key="2">
    <source>
        <dbReference type="ARBA" id="ARBA00022722"/>
    </source>
</evidence>
<dbReference type="Pfam" id="PF13361">
    <property type="entry name" value="UvrD_C"/>
    <property type="match status" value="1"/>
</dbReference>
<dbReference type="Gene3D" id="3.40.50.300">
    <property type="entry name" value="P-loop containing nucleotide triphosphate hydrolases"/>
    <property type="match status" value="2"/>
</dbReference>
<evidence type="ECO:0000256" key="15">
    <source>
        <dbReference type="PROSITE-ProRule" id="PRU00560"/>
    </source>
</evidence>
<dbReference type="InterPro" id="IPR000212">
    <property type="entry name" value="DNA_helicase_UvrD/REP"/>
</dbReference>
<dbReference type="PANTHER" id="PTHR11070">
    <property type="entry name" value="UVRD / RECB / PCRA DNA HELICASE FAMILY MEMBER"/>
    <property type="match status" value="1"/>
</dbReference>
<keyword evidence="4" id="KW-0227">DNA damage</keyword>
<evidence type="ECO:0000256" key="5">
    <source>
        <dbReference type="ARBA" id="ARBA00022801"/>
    </source>
</evidence>
<gene>
    <name evidence="19" type="ORF">A3E39_03520</name>
</gene>
<evidence type="ECO:0000256" key="9">
    <source>
        <dbReference type="ARBA" id="ARBA00023125"/>
    </source>
</evidence>
<dbReference type="SUPFAM" id="SSF52540">
    <property type="entry name" value="P-loop containing nucleoside triphosphate hydrolases"/>
    <property type="match status" value="1"/>
</dbReference>
<dbReference type="STRING" id="1802399.A3E39_03520"/>
<dbReference type="CDD" id="cd17932">
    <property type="entry name" value="DEXQc_UvrD"/>
    <property type="match status" value="1"/>
</dbReference>
<dbReference type="GO" id="GO:0004527">
    <property type="term" value="F:exonuclease activity"/>
    <property type="evidence" value="ECO:0007669"/>
    <property type="project" value="UniProtKB-KW"/>
</dbReference>
<feature type="domain" description="UvrD-like helicase ATP-binding" evidence="17">
    <location>
        <begin position="9"/>
        <end position="308"/>
    </location>
</feature>
<organism evidence="19 20">
    <name type="scientific">Candidatus Uhrbacteria bacterium RIFCSPHIGHO2_12_FULL_60_25</name>
    <dbReference type="NCBI Taxonomy" id="1802399"/>
    <lineage>
        <taxon>Bacteria</taxon>
        <taxon>Candidatus Uhriibacteriota</taxon>
    </lineage>
</organism>
<feature type="compositionally biased region" description="Polar residues" evidence="16">
    <location>
        <begin position="811"/>
        <end position="820"/>
    </location>
</feature>
<keyword evidence="10" id="KW-0234">DNA repair</keyword>
<evidence type="ECO:0000256" key="7">
    <source>
        <dbReference type="ARBA" id="ARBA00022839"/>
    </source>
</evidence>
<dbReference type="Gene3D" id="1.10.486.10">
    <property type="entry name" value="PCRA, domain 4"/>
    <property type="match status" value="1"/>
</dbReference>
<proteinExistence type="inferred from homology"/>
<feature type="region of interest" description="Disordered" evidence="16">
    <location>
        <begin position="806"/>
        <end position="827"/>
    </location>
</feature>
<dbReference type="Pfam" id="PF12705">
    <property type="entry name" value="PDDEXK_1"/>
    <property type="match status" value="1"/>
</dbReference>
<dbReference type="Pfam" id="PF00580">
    <property type="entry name" value="UvrD-helicase"/>
    <property type="match status" value="1"/>
</dbReference>
<dbReference type="PROSITE" id="PS51217">
    <property type="entry name" value="UVRD_HELICASE_CTER"/>
    <property type="match status" value="1"/>
</dbReference>
<evidence type="ECO:0000259" key="17">
    <source>
        <dbReference type="PROSITE" id="PS51198"/>
    </source>
</evidence>
<comment type="similarity">
    <text evidence="1">Belongs to the helicase family. UvrD subfamily.</text>
</comment>
<dbReference type="GO" id="GO:0005524">
    <property type="term" value="F:ATP binding"/>
    <property type="evidence" value="ECO:0007669"/>
    <property type="project" value="UniProtKB-UniRule"/>
</dbReference>
<evidence type="ECO:0000259" key="18">
    <source>
        <dbReference type="PROSITE" id="PS51217"/>
    </source>
</evidence>
<comment type="catalytic activity">
    <reaction evidence="12">
        <text>Couples ATP hydrolysis with the unwinding of duplex DNA by translocating in the 3'-5' direction.</text>
        <dbReference type="EC" id="5.6.2.4"/>
    </reaction>
</comment>
<evidence type="ECO:0000256" key="6">
    <source>
        <dbReference type="ARBA" id="ARBA00022806"/>
    </source>
</evidence>
<dbReference type="PROSITE" id="PS51198">
    <property type="entry name" value="UVRD_HELICASE_ATP_BIND"/>
    <property type="match status" value="1"/>
</dbReference>
<keyword evidence="11" id="KW-0413">Isomerase</keyword>
<dbReference type="Proteomes" id="UP000176603">
    <property type="component" value="Unassembled WGS sequence"/>
</dbReference>
<dbReference type="GO" id="GO:0043138">
    <property type="term" value="F:3'-5' DNA helicase activity"/>
    <property type="evidence" value="ECO:0007669"/>
    <property type="project" value="UniProtKB-EC"/>
</dbReference>
<evidence type="ECO:0000256" key="14">
    <source>
        <dbReference type="ARBA" id="ARBA00048988"/>
    </source>
</evidence>
<dbReference type="GO" id="GO:0005829">
    <property type="term" value="C:cytosol"/>
    <property type="evidence" value="ECO:0007669"/>
    <property type="project" value="TreeGrafter"/>
</dbReference>
<keyword evidence="3 15" id="KW-0547">Nucleotide-binding</keyword>
<dbReference type="Gene3D" id="3.90.320.10">
    <property type="match status" value="1"/>
</dbReference>
<dbReference type="PANTHER" id="PTHR11070:SF55">
    <property type="entry name" value="DNA 3'-5' HELICASE"/>
    <property type="match status" value="1"/>
</dbReference>
<evidence type="ECO:0000313" key="19">
    <source>
        <dbReference type="EMBL" id="OGL78872.1"/>
    </source>
</evidence>
<evidence type="ECO:0000313" key="20">
    <source>
        <dbReference type="Proteomes" id="UP000176603"/>
    </source>
</evidence>
<dbReference type="SUPFAM" id="SSF52980">
    <property type="entry name" value="Restriction endonuclease-like"/>
    <property type="match status" value="1"/>
</dbReference>
<comment type="catalytic activity">
    <reaction evidence="14">
        <text>ATP + H2O = ADP + phosphate + H(+)</text>
        <dbReference type="Rhea" id="RHEA:13065"/>
        <dbReference type="ChEBI" id="CHEBI:15377"/>
        <dbReference type="ChEBI" id="CHEBI:15378"/>
        <dbReference type="ChEBI" id="CHEBI:30616"/>
        <dbReference type="ChEBI" id="CHEBI:43474"/>
        <dbReference type="ChEBI" id="CHEBI:456216"/>
        <dbReference type="EC" id="5.6.2.4"/>
    </reaction>
</comment>
<dbReference type="InterPro" id="IPR011335">
    <property type="entry name" value="Restrct_endonuc-II-like"/>
</dbReference>
<dbReference type="GO" id="GO:0033202">
    <property type="term" value="C:DNA helicase complex"/>
    <property type="evidence" value="ECO:0007669"/>
    <property type="project" value="TreeGrafter"/>
</dbReference>
<evidence type="ECO:0000256" key="3">
    <source>
        <dbReference type="ARBA" id="ARBA00022741"/>
    </source>
</evidence>
<dbReference type="InterPro" id="IPR011604">
    <property type="entry name" value="PDDEXK-like_dom_sf"/>
</dbReference>
<evidence type="ECO:0000256" key="4">
    <source>
        <dbReference type="ARBA" id="ARBA00022763"/>
    </source>
</evidence>
<protein>
    <recommendedName>
        <fullName evidence="13">DNA 3'-5' helicase</fullName>
        <ecNumber evidence="13">5.6.2.4</ecNumber>
    </recommendedName>
</protein>
<name>A0A1F7UKQ9_9BACT</name>
<dbReference type="InterPro" id="IPR038726">
    <property type="entry name" value="PDDEXK_AddAB-type"/>
</dbReference>
<evidence type="ECO:0000256" key="11">
    <source>
        <dbReference type="ARBA" id="ARBA00023235"/>
    </source>
</evidence>
<dbReference type="EMBL" id="MGEH01000022">
    <property type="protein sequence ID" value="OGL78872.1"/>
    <property type="molecule type" value="Genomic_DNA"/>
</dbReference>
<evidence type="ECO:0000256" key="8">
    <source>
        <dbReference type="ARBA" id="ARBA00022840"/>
    </source>
</evidence>
<reference evidence="19 20" key="1">
    <citation type="journal article" date="2016" name="Nat. Commun.">
        <title>Thousands of microbial genomes shed light on interconnected biogeochemical processes in an aquifer system.</title>
        <authorList>
            <person name="Anantharaman K."/>
            <person name="Brown C.T."/>
            <person name="Hug L.A."/>
            <person name="Sharon I."/>
            <person name="Castelle C.J."/>
            <person name="Probst A.J."/>
            <person name="Thomas B.C."/>
            <person name="Singh A."/>
            <person name="Wilkins M.J."/>
            <person name="Karaoz U."/>
            <person name="Brodie E.L."/>
            <person name="Williams K.H."/>
            <person name="Hubbard S.S."/>
            <person name="Banfield J.F."/>
        </authorList>
    </citation>
    <scope>NUCLEOTIDE SEQUENCE [LARGE SCALE GENOMIC DNA]</scope>
</reference>